<dbReference type="EMBL" id="NCKV01000436">
    <property type="protein sequence ID" value="RWS30627.1"/>
    <property type="molecule type" value="Genomic_DNA"/>
</dbReference>
<reference evidence="3 4" key="1">
    <citation type="journal article" date="2018" name="Gigascience">
        <title>Genomes of trombidid mites reveal novel predicted allergens and laterally-transferred genes associated with secondary metabolism.</title>
        <authorList>
            <person name="Dong X."/>
            <person name="Chaisiri K."/>
            <person name="Xia D."/>
            <person name="Armstrong S.D."/>
            <person name="Fang Y."/>
            <person name="Donnelly M.J."/>
            <person name="Kadowaki T."/>
            <person name="McGarry J.W."/>
            <person name="Darby A.C."/>
            <person name="Makepeace B.L."/>
        </authorList>
    </citation>
    <scope>NUCLEOTIDE SEQUENCE [LARGE SCALE GENOMIC DNA]</scope>
    <source>
        <strain evidence="3">UoL-UT</strain>
    </source>
</reference>
<dbReference type="InterPro" id="IPR029021">
    <property type="entry name" value="Prot-tyrosine_phosphatase-like"/>
</dbReference>
<dbReference type="SUPFAM" id="SSF52799">
    <property type="entry name" value="(Phosphotyrosine protein) phosphatases II"/>
    <property type="match status" value="1"/>
</dbReference>
<dbReference type="STRING" id="299467.A0A443SSX5"/>
<proteinExistence type="predicted"/>
<dbReference type="Pfam" id="PF00102">
    <property type="entry name" value="Y_phosphatase"/>
    <property type="match status" value="1"/>
</dbReference>
<dbReference type="VEuPathDB" id="VectorBase:LDEU001414"/>
<evidence type="ECO:0000259" key="2">
    <source>
        <dbReference type="PROSITE" id="PS50056"/>
    </source>
</evidence>
<dbReference type="GO" id="GO:0004725">
    <property type="term" value="F:protein tyrosine phosphatase activity"/>
    <property type="evidence" value="ECO:0007669"/>
    <property type="project" value="InterPro"/>
</dbReference>
<feature type="domain" description="Tyrosine specific protein phosphatases" evidence="2">
    <location>
        <begin position="1"/>
        <end position="55"/>
    </location>
</feature>
<dbReference type="AlphaFoldDB" id="A0A443SSX5"/>
<dbReference type="Proteomes" id="UP000288716">
    <property type="component" value="Unassembled WGS sequence"/>
</dbReference>
<dbReference type="PROSITE" id="PS50055">
    <property type="entry name" value="TYR_PHOSPHATASE_PTP"/>
    <property type="match status" value="1"/>
</dbReference>
<keyword evidence="3" id="KW-0675">Receptor</keyword>
<protein>
    <submittedName>
        <fullName evidence="3">Receptor-type tyrosine-protein phosphatase alpha-like isoform X3</fullName>
    </submittedName>
</protein>
<dbReference type="GO" id="GO:0048666">
    <property type="term" value="P:neuron development"/>
    <property type="evidence" value="ECO:0007669"/>
    <property type="project" value="UniProtKB-ARBA"/>
</dbReference>
<dbReference type="InterPro" id="IPR000242">
    <property type="entry name" value="PTP_cat"/>
</dbReference>
<organism evidence="3 4">
    <name type="scientific">Leptotrombidium deliense</name>
    <dbReference type="NCBI Taxonomy" id="299467"/>
    <lineage>
        <taxon>Eukaryota</taxon>
        <taxon>Metazoa</taxon>
        <taxon>Ecdysozoa</taxon>
        <taxon>Arthropoda</taxon>
        <taxon>Chelicerata</taxon>
        <taxon>Arachnida</taxon>
        <taxon>Acari</taxon>
        <taxon>Acariformes</taxon>
        <taxon>Trombidiformes</taxon>
        <taxon>Prostigmata</taxon>
        <taxon>Anystina</taxon>
        <taxon>Parasitengona</taxon>
        <taxon>Trombiculoidea</taxon>
        <taxon>Trombiculidae</taxon>
        <taxon>Leptotrombidium</taxon>
    </lineage>
</organism>
<gene>
    <name evidence="3" type="ORF">B4U80_13617</name>
</gene>
<evidence type="ECO:0000313" key="3">
    <source>
        <dbReference type="EMBL" id="RWS30627.1"/>
    </source>
</evidence>
<evidence type="ECO:0000259" key="1">
    <source>
        <dbReference type="PROSITE" id="PS50055"/>
    </source>
</evidence>
<dbReference type="Gene3D" id="3.90.190.10">
    <property type="entry name" value="Protein tyrosine phosphatase superfamily"/>
    <property type="match status" value="1"/>
</dbReference>
<comment type="caution">
    <text evidence="3">The sequence shown here is derived from an EMBL/GenBank/DDBJ whole genome shotgun (WGS) entry which is preliminary data.</text>
</comment>
<feature type="domain" description="Tyrosine-protein phosphatase" evidence="1">
    <location>
        <begin position="1"/>
        <end position="64"/>
    </location>
</feature>
<name>A0A443SSX5_9ACAR</name>
<keyword evidence="4" id="KW-1185">Reference proteome</keyword>
<dbReference type="OrthoDB" id="6108687at2759"/>
<dbReference type="InterPro" id="IPR000387">
    <property type="entry name" value="Tyr_Pase_dom"/>
</dbReference>
<dbReference type="PROSITE" id="PS50056">
    <property type="entry name" value="TYR_PHOSPHATASE_2"/>
    <property type="match status" value="1"/>
</dbReference>
<sequence>MVVQCLNGCTACGVYCGASFLCERIKEEQRIDVFLASSTARTQRRQFLQELDQFNLLYDISKHYTARLQTSGALKVIVES</sequence>
<accession>A0A443SSX5</accession>
<evidence type="ECO:0000313" key="4">
    <source>
        <dbReference type="Proteomes" id="UP000288716"/>
    </source>
</evidence>